<dbReference type="EMBL" id="MU853407">
    <property type="protein sequence ID" value="KAK4135172.1"/>
    <property type="molecule type" value="Genomic_DNA"/>
</dbReference>
<proteinExistence type="predicted"/>
<dbReference type="Proteomes" id="UP001304895">
    <property type="component" value="Unassembled WGS sequence"/>
</dbReference>
<organism evidence="1 2">
    <name type="scientific">Trichocladium antarcticum</name>
    <dbReference type="NCBI Taxonomy" id="1450529"/>
    <lineage>
        <taxon>Eukaryota</taxon>
        <taxon>Fungi</taxon>
        <taxon>Dikarya</taxon>
        <taxon>Ascomycota</taxon>
        <taxon>Pezizomycotina</taxon>
        <taxon>Sordariomycetes</taxon>
        <taxon>Sordariomycetidae</taxon>
        <taxon>Sordariales</taxon>
        <taxon>Chaetomiaceae</taxon>
        <taxon>Trichocladium</taxon>
    </lineage>
</organism>
<reference evidence="1" key="1">
    <citation type="journal article" date="2023" name="Mol. Phylogenet. Evol.">
        <title>Genome-scale phylogeny and comparative genomics of the fungal order Sordariales.</title>
        <authorList>
            <person name="Hensen N."/>
            <person name="Bonometti L."/>
            <person name="Westerberg I."/>
            <person name="Brannstrom I.O."/>
            <person name="Guillou S."/>
            <person name="Cros-Aarteil S."/>
            <person name="Calhoun S."/>
            <person name="Haridas S."/>
            <person name="Kuo A."/>
            <person name="Mondo S."/>
            <person name="Pangilinan J."/>
            <person name="Riley R."/>
            <person name="LaButti K."/>
            <person name="Andreopoulos B."/>
            <person name="Lipzen A."/>
            <person name="Chen C."/>
            <person name="Yan M."/>
            <person name="Daum C."/>
            <person name="Ng V."/>
            <person name="Clum A."/>
            <person name="Steindorff A."/>
            <person name="Ohm R.A."/>
            <person name="Martin F."/>
            <person name="Silar P."/>
            <person name="Natvig D.O."/>
            <person name="Lalanne C."/>
            <person name="Gautier V."/>
            <person name="Ament-Velasquez S.L."/>
            <person name="Kruys A."/>
            <person name="Hutchinson M.I."/>
            <person name="Powell A.J."/>
            <person name="Barry K."/>
            <person name="Miller A.N."/>
            <person name="Grigoriev I.V."/>
            <person name="Debuchy R."/>
            <person name="Gladieux P."/>
            <person name="Hiltunen Thoren M."/>
            <person name="Johannesson H."/>
        </authorList>
    </citation>
    <scope>NUCLEOTIDE SEQUENCE</scope>
    <source>
        <strain evidence="1">CBS 123565</strain>
    </source>
</reference>
<reference evidence="1" key="2">
    <citation type="submission" date="2023-05" db="EMBL/GenBank/DDBJ databases">
        <authorList>
            <consortium name="Lawrence Berkeley National Laboratory"/>
            <person name="Steindorff A."/>
            <person name="Hensen N."/>
            <person name="Bonometti L."/>
            <person name="Westerberg I."/>
            <person name="Brannstrom I.O."/>
            <person name="Guillou S."/>
            <person name="Cros-Aarteil S."/>
            <person name="Calhoun S."/>
            <person name="Haridas S."/>
            <person name="Kuo A."/>
            <person name="Mondo S."/>
            <person name="Pangilinan J."/>
            <person name="Riley R."/>
            <person name="Labutti K."/>
            <person name="Andreopoulos B."/>
            <person name="Lipzen A."/>
            <person name="Chen C."/>
            <person name="Yanf M."/>
            <person name="Daum C."/>
            <person name="Ng V."/>
            <person name="Clum A."/>
            <person name="Ohm R."/>
            <person name="Martin F."/>
            <person name="Silar P."/>
            <person name="Natvig D."/>
            <person name="Lalanne C."/>
            <person name="Gautier V."/>
            <person name="Ament-Velasquez S.L."/>
            <person name="Kruys A."/>
            <person name="Hutchinson M.I."/>
            <person name="Powell A.J."/>
            <person name="Barry K."/>
            <person name="Miller A.N."/>
            <person name="Grigoriev I.V."/>
            <person name="Debuchy R."/>
            <person name="Gladieux P."/>
            <person name="Thoren M.H."/>
            <person name="Johannesson H."/>
        </authorList>
    </citation>
    <scope>NUCLEOTIDE SEQUENCE</scope>
    <source>
        <strain evidence="1">CBS 123565</strain>
    </source>
</reference>
<evidence type="ECO:0000313" key="2">
    <source>
        <dbReference type="Proteomes" id="UP001304895"/>
    </source>
</evidence>
<feature type="non-terminal residue" evidence="1">
    <location>
        <position position="1"/>
    </location>
</feature>
<evidence type="ECO:0000313" key="1">
    <source>
        <dbReference type="EMBL" id="KAK4135172.1"/>
    </source>
</evidence>
<keyword evidence="2" id="KW-1185">Reference proteome</keyword>
<dbReference type="AlphaFoldDB" id="A0AAN6ZEA9"/>
<protein>
    <submittedName>
        <fullName evidence="1">Uncharacterized protein</fullName>
    </submittedName>
</protein>
<feature type="non-terminal residue" evidence="1">
    <location>
        <position position="100"/>
    </location>
</feature>
<comment type="caution">
    <text evidence="1">The sequence shown here is derived from an EMBL/GenBank/DDBJ whole genome shotgun (WGS) entry which is preliminary data.</text>
</comment>
<sequence>TPKKEFAFQGHAGANFTGKHTDIIRQEGFFDLGMEVVSYAWHNNGSDTCVTWCLNETTAIGWRCEYRNRTETDEPFARIFIWAGQGQNAGNKKKCRPANA</sequence>
<gene>
    <name evidence="1" type="ORF">BT67DRAFT_363556</name>
</gene>
<name>A0AAN6ZEA9_9PEZI</name>
<accession>A0AAN6ZEA9</accession>